<accession>A0A3S2LTA9</accession>
<feature type="region of interest" description="Disordered" evidence="1">
    <location>
        <begin position="99"/>
        <end position="124"/>
    </location>
</feature>
<reference evidence="2 3" key="2">
    <citation type="submission" date="2019-01" db="EMBL/GenBank/DDBJ databases">
        <title>A chromosome length genome reference of the Java medaka (oryzias javanicus).</title>
        <authorList>
            <person name="Herpin A."/>
            <person name="Takehana Y."/>
            <person name="Naruse K."/>
            <person name="Ansai S."/>
            <person name="Kawaguchi M."/>
        </authorList>
    </citation>
    <scope>NUCLEOTIDE SEQUENCE [LARGE SCALE GENOMIC DNA]</scope>
    <source>
        <strain evidence="2">RS831</strain>
        <tissue evidence="2">Whole body</tissue>
    </source>
</reference>
<reference evidence="2 3" key="1">
    <citation type="submission" date="2018-11" db="EMBL/GenBank/DDBJ databases">
        <authorList>
            <person name="Lopez-Roques C."/>
            <person name="Donnadieu C."/>
            <person name="Bouchez O."/>
            <person name="Klopp C."/>
            <person name="Cabau C."/>
            <person name="Zahm M."/>
        </authorList>
    </citation>
    <scope>NUCLEOTIDE SEQUENCE [LARGE SCALE GENOMIC DNA]</scope>
    <source>
        <strain evidence="2">RS831</strain>
        <tissue evidence="2">Whole body</tissue>
    </source>
</reference>
<sequence length="124" mass="13658">MEEDIKDRTGCPQNVETLKLHSNKNLVQKLQTIKERQQSRALAFHPCSESEEHSKYHASRTPSALMEAVMQAVPVHQGKRATCAEAKCQLGKAEASSLYGGMNNGRKLVPGWTETRHSGTNGGK</sequence>
<protein>
    <submittedName>
        <fullName evidence="2">Uncharacterized protein</fullName>
    </submittedName>
</protein>
<name>A0A3S2LTA9_ORYJA</name>
<dbReference type="Proteomes" id="UP000283210">
    <property type="component" value="Chromosome 18"/>
</dbReference>
<organism evidence="2 3">
    <name type="scientific">Oryzias javanicus</name>
    <name type="common">Javanese ricefish</name>
    <name type="synonym">Aplocheilus javanicus</name>
    <dbReference type="NCBI Taxonomy" id="123683"/>
    <lineage>
        <taxon>Eukaryota</taxon>
        <taxon>Metazoa</taxon>
        <taxon>Chordata</taxon>
        <taxon>Craniata</taxon>
        <taxon>Vertebrata</taxon>
        <taxon>Euteleostomi</taxon>
        <taxon>Actinopterygii</taxon>
        <taxon>Neopterygii</taxon>
        <taxon>Teleostei</taxon>
        <taxon>Neoteleostei</taxon>
        <taxon>Acanthomorphata</taxon>
        <taxon>Ovalentaria</taxon>
        <taxon>Atherinomorphae</taxon>
        <taxon>Beloniformes</taxon>
        <taxon>Adrianichthyidae</taxon>
        <taxon>Oryziinae</taxon>
        <taxon>Oryzias</taxon>
    </lineage>
</organism>
<keyword evidence="3" id="KW-1185">Reference proteome</keyword>
<dbReference type="EMBL" id="CM012454">
    <property type="protein sequence ID" value="RVE60717.1"/>
    <property type="molecule type" value="Genomic_DNA"/>
</dbReference>
<dbReference type="AlphaFoldDB" id="A0A3S2LTA9"/>
<proteinExistence type="predicted"/>
<evidence type="ECO:0000313" key="3">
    <source>
        <dbReference type="Proteomes" id="UP000283210"/>
    </source>
</evidence>
<gene>
    <name evidence="2" type="ORF">OJAV_G00183430</name>
</gene>
<evidence type="ECO:0000256" key="1">
    <source>
        <dbReference type="SAM" id="MobiDB-lite"/>
    </source>
</evidence>
<feature type="region of interest" description="Disordered" evidence="1">
    <location>
        <begin position="41"/>
        <end position="62"/>
    </location>
</feature>
<evidence type="ECO:0000313" key="2">
    <source>
        <dbReference type="EMBL" id="RVE60717.1"/>
    </source>
</evidence>